<evidence type="ECO:0000313" key="6">
    <source>
        <dbReference type="Proteomes" id="UP000287101"/>
    </source>
</evidence>
<dbReference type="AlphaFoldDB" id="A0A430A872"/>
<dbReference type="CDD" id="cd02796">
    <property type="entry name" value="tRNA_bind_bactPheRS"/>
    <property type="match status" value="1"/>
</dbReference>
<dbReference type="Gene3D" id="3.30.1940.10">
    <property type="entry name" value="YtpR-like"/>
    <property type="match status" value="1"/>
</dbReference>
<protein>
    <submittedName>
        <fullName evidence="5">tRNA-binding protein</fullName>
    </submittedName>
</protein>
<evidence type="ECO:0000256" key="1">
    <source>
        <dbReference type="ARBA" id="ARBA00022555"/>
    </source>
</evidence>
<comment type="caution">
    <text evidence="5">The sequence shown here is derived from an EMBL/GenBank/DDBJ whole genome shotgun (WGS) entry which is preliminary data.</text>
</comment>
<evidence type="ECO:0000259" key="4">
    <source>
        <dbReference type="PROSITE" id="PS50886"/>
    </source>
</evidence>
<dbReference type="Gene3D" id="2.40.50.140">
    <property type="entry name" value="Nucleic acid-binding proteins"/>
    <property type="match status" value="1"/>
</dbReference>
<dbReference type="EMBL" id="NGJY01000002">
    <property type="protein sequence ID" value="RSU03320.1"/>
    <property type="molecule type" value="Genomic_DNA"/>
</dbReference>
<evidence type="ECO:0000313" key="5">
    <source>
        <dbReference type="EMBL" id="RSU03320.1"/>
    </source>
</evidence>
<dbReference type="InterPro" id="IPR027855">
    <property type="entry name" value="DUF4479"/>
</dbReference>
<dbReference type="PROSITE" id="PS50886">
    <property type="entry name" value="TRBD"/>
    <property type="match status" value="1"/>
</dbReference>
<feature type="domain" description="TRNA-binding" evidence="4">
    <location>
        <begin position="91"/>
        <end position="202"/>
    </location>
</feature>
<reference evidence="5 6" key="1">
    <citation type="submission" date="2017-05" db="EMBL/GenBank/DDBJ databases">
        <title>Vagococcus spp. assemblies.</title>
        <authorList>
            <person name="Gulvik C.A."/>
        </authorList>
    </citation>
    <scope>NUCLEOTIDE SEQUENCE [LARGE SCALE GENOMIC DNA]</scope>
    <source>
        <strain evidence="5 6">CCUG 41755</strain>
    </source>
</reference>
<sequence>MIFSYNKEHVGDTLLVTVANAAGNPVASESKGNITRVFVEETKETVGWNFFNLSSLLPNLTGNGQVYPSTEEIAALNSALKEAGFSETLEDDGRPKIVVGYVKECEAHPDSDHLSVTQTEVDNGEVLQIVCGASNIKQGLTVVVAKPGAMMPDGMMIWPGALRGVESLGMICSAKELHVPNAPEAKGILELPETMTVGEVFDAASYKL</sequence>
<dbReference type="OrthoDB" id="9805455at2"/>
<dbReference type="NCBIfam" id="NF045760">
    <property type="entry name" value="YtpR"/>
    <property type="match status" value="1"/>
</dbReference>
<keyword evidence="2 3" id="KW-0694">RNA-binding</keyword>
<name>A0A430A872_9ENTE</name>
<dbReference type="InterPro" id="IPR012340">
    <property type="entry name" value="NA-bd_OB-fold"/>
</dbReference>
<accession>A0A430A872</accession>
<dbReference type="Proteomes" id="UP000287101">
    <property type="component" value="Unassembled WGS sequence"/>
</dbReference>
<dbReference type="GO" id="GO:0000049">
    <property type="term" value="F:tRNA binding"/>
    <property type="evidence" value="ECO:0007669"/>
    <property type="project" value="UniProtKB-UniRule"/>
</dbReference>
<dbReference type="InterPro" id="IPR002547">
    <property type="entry name" value="tRNA-bd_dom"/>
</dbReference>
<dbReference type="InterPro" id="IPR037154">
    <property type="entry name" value="YtpR-like_sf"/>
</dbReference>
<dbReference type="RefSeq" id="WP_126831530.1">
    <property type="nucleotide sequence ID" value="NZ_CBCRYB010000001.1"/>
</dbReference>
<dbReference type="FunFam" id="2.40.50.140:FF:000045">
    <property type="entry name" value="Phenylalanine--tRNA ligase beta subunit"/>
    <property type="match status" value="1"/>
</dbReference>
<dbReference type="SUPFAM" id="SSF50249">
    <property type="entry name" value="Nucleic acid-binding proteins"/>
    <property type="match status" value="1"/>
</dbReference>
<keyword evidence="6" id="KW-1185">Reference proteome</keyword>
<dbReference type="InterPro" id="IPR033714">
    <property type="entry name" value="tRNA_bind_bactPheRS"/>
</dbReference>
<evidence type="ECO:0000256" key="3">
    <source>
        <dbReference type="PROSITE-ProRule" id="PRU00209"/>
    </source>
</evidence>
<organism evidence="5 6">
    <name type="scientific">Vagococcus fessus</name>
    <dbReference type="NCBI Taxonomy" id="120370"/>
    <lineage>
        <taxon>Bacteria</taxon>
        <taxon>Bacillati</taxon>
        <taxon>Bacillota</taxon>
        <taxon>Bacilli</taxon>
        <taxon>Lactobacillales</taxon>
        <taxon>Enterococcaceae</taxon>
        <taxon>Vagococcus</taxon>
    </lineage>
</organism>
<proteinExistence type="predicted"/>
<evidence type="ECO:0000256" key="2">
    <source>
        <dbReference type="ARBA" id="ARBA00022884"/>
    </source>
</evidence>
<gene>
    <name evidence="5" type="ORF">CBF31_06285</name>
</gene>
<dbReference type="Pfam" id="PF14794">
    <property type="entry name" value="DUF4479"/>
    <property type="match status" value="1"/>
</dbReference>
<keyword evidence="1 3" id="KW-0820">tRNA-binding</keyword>
<dbReference type="Pfam" id="PF01588">
    <property type="entry name" value="tRNA_bind"/>
    <property type="match status" value="1"/>
</dbReference>